<dbReference type="AlphaFoldDB" id="A0AAD5BMC0"/>
<dbReference type="GO" id="GO:0006281">
    <property type="term" value="P:DNA repair"/>
    <property type="evidence" value="ECO:0007669"/>
    <property type="project" value="UniProtKB-KW"/>
</dbReference>
<sequence length="253" mass="28608">AYLSILYLKLPEAFCIALRGKVVLYHNTATDLKHHEFIRYKPQRDGSKEGPVITTIGFLKEAPHVKVHGFNIYHKRRLILPYLPVICASNNKGRGVVGVLEADFIQPTHSKQDFEKTNVYQKLVTRLKEMTVEYWDTHCELLGYTAPRKAQPSSAFGSCSKQGSNGKRKLPEQPDPPEGSPSIRTSEAYNAQIQKKTLLLQENSKLKQQCLNHEMSEKELSLKLMKLQAELKEAEQEYASLLRVCSSGDGVHS</sequence>
<evidence type="ECO:0000259" key="5">
    <source>
        <dbReference type="Pfam" id="PF17942"/>
    </source>
</evidence>
<reference evidence="6" key="1">
    <citation type="submission" date="2022-06" db="EMBL/GenBank/DDBJ databases">
        <title>Uncovering the hologenomic basis of an extraordinary plant invasion.</title>
        <authorList>
            <person name="Bieker V.C."/>
            <person name="Martin M.D."/>
            <person name="Gilbert T."/>
            <person name="Hodgins K."/>
            <person name="Battlay P."/>
            <person name="Petersen B."/>
            <person name="Wilson J."/>
        </authorList>
    </citation>
    <scope>NUCLEOTIDE SEQUENCE</scope>
    <source>
        <strain evidence="6">AA19_3_7</strain>
        <tissue evidence="6">Leaf</tissue>
    </source>
</reference>
<keyword evidence="7" id="KW-1185">Reference proteome</keyword>
<dbReference type="GO" id="GO:0005634">
    <property type="term" value="C:nucleus"/>
    <property type="evidence" value="ECO:0007669"/>
    <property type="project" value="TreeGrafter"/>
</dbReference>
<proteinExistence type="predicted"/>
<comment type="caution">
    <text evidence="6">The sequence shown here is derived from an EMBL/GenBank/DDBJ whole genome shotgun (WGS) entry which is preliminary data.</text>
</comment>
<dbReference type="InterPro" id="IPR041006">
    <property type="entry name" value="Morc_S5"/>
</dbReference>
<organism evidence="6 7">
    <name type="scientific">Ambrosia artemisiifolia</name>
    <name type="common">Common ragweed</name>
    <dbReference type="NCBI Taxonomy" id="4212"/>
    <lineage>
        <taxon>Eukaryota</taxon>
        <taxon>Viridiplantae</taxon>
        <taxon>Streptophyta</taxon>
        <taxon>Embryophyta</taxon>
        <taxon>Tracheophyta</taxon>
        <taxon>Spermatophyta</taxon>
        <taxon>Magnoliopsida</taxon>
        <taxon>eudicotyledons</taxon>
        <taxon>Gunneridae</taxon>
        <taxon>Pentapetalae</taxon>
        <taxon>asterids</taxon>
        <taxon>campanulids</taxon>
        <taxon>Asterales</taxon>
        <taxon>Asteraceae</taxon>
        <taxon>Asteroideae</taxon>
        <taxon>Heliantheae alliance</taxon>
        <taxon>Heliantheae</taxon>
        <taxon>Ambrosia</taxon>
    </lineage>
</organism>
<feature type="compositionally biased region" description="Polar residues" evidence="4">
    <location>
        <begin position="151"/>
        <end position="165"/>
    </location>
</feature>
<keyword evidence="3" id="KW-0175">Coiled coil</keyword>
<evidence type="ECO:0000256" key="3">
    <source>
        <dbReference type="SAM" id="Coils"/>
    </source>
</evidence>
<dbReference type="Proteomes" id="UP001206925">
    <property type="component" value="Unassembled WGS sequence"/>
</dbReference>
<evidence type="ECO:0000256" key="1">
    <source>
        <dbReference type="ARBA" id="ARBA00022763"/>
    </source>
</evidence>
<dbReference type="Pfam" id="PF17942">
    <property type="entry name" value="Morc6_S5"/>
    <property type="match status" value="1"/>
</dbReference>
<keyword evidence="2" id="KW-0234">DNA repair</keyword>
<protein>
    <recommendedName>
        <fullName evidence="5">Morc S5 domain-containing protein</fullName>
    </recommendedName>
</protein>
<evidence type="ECO:0000256" key="2">
    <source>
        <dbReference type="ARBA" id="ARBA00023204"/>
    </source>
</evidence>
<name>A0AAD5BMC0_AMBAR</name>
<evidence type="ECO:0000256" key="4">
    <source>
        <dbReference type="SAM" id="MobiDB-lite"/>
    </source>
</evidence>
<evidence type="ECO:0000313" key="6">
    <source>
        <dbReference type="EMBL" id="KAI7725956.1"/>
    </source>
</evidence>
<gene>
    <name evidence="6" type="ORF">M8C21_000919</name>
</gene>
<accession>A0AAD5BMC0</accession>
<dbReference type="GO" id="GO:0016887">
    <property type="term" value="F:ATP hydrolysis activity"/>
    <property type="evidence" value="ECO:0007669"/>
    <property type="project" value="InterPro"/>
</dbReference>
<evidence type="ECO:0000313" key="7">
    <source>
        <dbReference type="Proteomes" id="UP001206925"/>
    </source>
</evidence>
<dbReference type="PANTHER" id="PTHR23336:SF44">
    <property type="entry name" value="PROTEIN MICRORCHIDIA 6"/>
    <property type="match status" value="1"/>
</dbReference>
<dbReference type="PANTHER" id="PTHR23336">
    <property type="entry name" value="ZINC FINGER CW-TYPE COILED-COIL DOMAIN PROTEIN 3"/>
    <property type="match status" value="1"/>
</dbReference>
<keyword evidence="1" id="KW-0227">DNA damage</keyword>
<feature type="domain" description="Morc S5" evidence="5">
    <location>
        <begin position="1"/>
        <end position="135"/>
    </location>
</feature>
<feature type="region of interest" description="Disordered" evidence="4">
    <location>
        <begin position="149"/>
        <end position="184"/>
    </location>
</feature>
<feature type="non-terminal residue" evidence="6">
    <location>
        <position position="253"/>
    </location>
</feature>
<feature type="coiled-coil region" evidence="3">
    <location>
        <begin position="217"/>
        <end position="244"/>
    </location>
</feature>
<dbReference type="EMBL" id="JAMZMK010011807">
    <property type="protein sequence ID" value="KAI7725956.1"/>
    <property type="molecule type" value="Genomic_DNA"/>
</dbReference>
<dbReference type="InterPro" id="IPR045261">
    <property type="entry name" value="MORC_ATPase"/>
</dbReference>